<dbReference type="PANTHER" id="PTHR36512:SF3">
    <property type="entry name" value="BLR5678 PROTEIN"/>
    <property type="match status" value="1"/>
</dbReference>
<name>A0A401ZRX2_9CHLR</name>
<organism evidence="2 3">
    <name type="scientific">Dictyobacter aurantiacus</name>
    <dbReference type="NCBI Taxonomy" id="1936993"/>
    <lineage>
        <taxon>Bacteria</taxon>
        <taxon>Bacillati</taxon>
        <taxon>Chloroflexota</taxon>
        <taxon>Ktedonobacteria</taxon>
        <taxon>Ktedonobacterales</taxon>
        <taxon>Dictyobacteraceae</taxon>
        <taxon>Dictyobacter</taxon>
    </lineage>
</organism>
<reference evidence="3" key="1">
    <citation type="submission" date="2018-12" db="EMBL/GenBank/DDBJ databases">
        <title>Tengunoibacter tsumagoiensis gen. nov., sp. nov., Dictyobacter kobayashii sp. nov., D. alpinus sp. nov., and D. joshuensis sp. nov. and description of Dictyobacteraceae fam. nov. within the order Ktedonobacterales isolated from Tengu-no-mugimeshi.</title>
        <authorList>
            <person name="Wang C.M."/>
            <person name="Zheng Y."/>
            <person name="Sakai Y."/>
            <person name="Toyoda A."/>
            <person name="Minakuchi Y."/>
            <person name="Abe K."/>
            <person name="Yokota A."/>
            <person name="Yabe S."/>
        </authorList>
    </citation>
    <scope>NUCLEOTIDE SEQUENCE [LARGE SCALE GENOMIC DNA]</scope>
    <source>
        <strain evidence="3">S-27</strain>
    </source>
</reference>
<dbReference type="OrthoDB" id="9808347at2"/>
<dbReference type="InterPro" id="IPR005321">
    <property type="entry name" value="Peptidase_S58_DmpA"/>
</dbReference>
<dbReference type="GO" id="GO:0004177">
    <property type="term" value="F:aminopeptidase activity"/>
    <property type="evidence" value="ECO:0007669"/>
    <property type="project" value="TreeGrafter"/>
</dbReference>
<comment type="caution">
    <text evidence="2">The sequence shown here is derived from an EMBL/GenBank/DDBJ whole genome shotgun (WGS) entry which is preliminary data.</text>
</comment>
<accession>A0A401ZRX2</accession>
<dbReference type="RefSeq" id="WP_126602077.1">
    <property type="nucleotide sequence ID" value="NZ_BIFQ01000002.1"/>
</dbReference>
<sequence length="323" mass="34059">MLMNSSLSLVPQTSFEGPTLPVDFPALHIGVAEYAEGPTGCTVFYFPDGVATAIDARGGLVGKTGDYERNHAICFAGGSIYGLEAASGVTAAIFEQRASALQTKASVSSKHMALVSGAIINDYGARDNVIYPDLQLGKAALQAARPGLFPLGARGAGRSATCGNIFNLTHKEPSGQGGAFRQIGDTRIGVFTVVNAVGIIIDRQGQVVRGNRDPRTGLRLSPVEDLEQRLARGEVVTTAFGNTTLTLVVTNQCLRPEELRQLGRQVHSSMARAIQPFQTINDGDVLYTVTTNEVNDARVSGTMLGILASELAWDAVLNSGPAQ</sequence>
<protein>
    <submittedName>
        <fullName evidence="2">Peptidase T4</fullName>
    </submittedName>
</protein>
<evidence type="ECO:0000313" key="3">
    <source>
        <dbReference type="Proteomes" id="UP000287224"/>
    </source>
</evidence>
<evidence type="ECO:0000256" key="1">
    <source>
        <dbReference type="ARBA" id="ARBA00007068"/>
    </source>
</evidence>
<keyword evidence="3" id="KW-1185">Reference proteome</keyword>
<gene>
    <name evidence="2" type="ORF">KDAU_68750</name>
</gene>
<dbReference type="PANTHER" id="PTHR36512">
    <property type="entry name" value="D-AMINOPEPTIDASE"/>
    <property type="match status" value="1"/>
</dbReference>
<dbReference type="InterPro" id="IPR016117">
    <property type="entry name" value="ArgJ-like_dom_sf"/>
</dbReference>
<dbReference type="AlphaFoldDB" id="A0A401ZRX2"/>
<dbReference type="SUPFAM" id="SSF56266">
    <property type="entry name" value="DmpA/ArgJ-like"/>
    <property type="match status" value="1"/>
</dbReference>
<comment type="similarity">
    <text evidence="1">Belongs to the peptidase S58 family.</text>
</comment>
<evidence type="ECO:0000313" key="2">
    <source>
        <dbReference type="EMBL" id="GCE09546.1"/>
    </source>
</evidence>
<dbReference type="Gene3D" id="3.60.70.12">
    <property type="entry name" value="L-amino peptidase D-ALA esterase/amidase"/>
    <property type="match status" value="1"/>
</dbReference>
<proteinExistence type="inferred from homology"/>
<dbReference type="Proteomes" id="UP000287224">
    <property type="component" value="Unassembled WGS sequence"/>
</dbReference>
<dbReference type="Pfam" id="PF03576">
    <property type="entry name" value="Peptidase_S58"/>
    <property type="match status" value="1"/>
</dbReference>
<dbReference type="EMBL" id="BIFQ01000002">
    <property type="protein sequence ID" value="GCE09546.1"/>
    <property type="molecule type" value="Genomic_DNA"/>
</dbReference>